<keyword evidence="2" id="KW-1185">Reference proteome</keyword>
<accession>A0AAV7V264</accession>
<dbReference type="EMBL" id="JANPWB010000004">
    <property type="protein sequence ID" value="KAJ1195313.1"/>
    <property type="molecule type" value="Genomic_DNA"/>
</dbReference>
<sequence>MREDCQWDGAFGMVDETVDVYMMLYSETGVGDDFIVNEQEESLSFAQVQGVDGGTREMNDIMVSESFNRAQRETEEKVHNKLQKSKRVINEPKYLEDFVLD</sequence>
<evidence type="ECO:0000313" key="2">
    <source>
        <dbReference type="Proteomes" id="UP001066276"/>
    </source>
</evidence>
<name>A0AAV7V264_PLEWA</name>
<proteinExistence type="predicted"/>
<gene>
    <name evidence="1" type="ORF">NDU88_004594</name>
</gene>
<dbReference type="Proteomes" id="UP001066276">
    <property type="component" value="Chromosome 2_2"/>
</dbReference>
<comment type="caution">
    <text evidence="1">The sequence shown here is derived from an EMBL/GenBank/DDBJ whole genome shotgun (WGS) entry which is preliminary data.</text>
</comment>
<organism evidence="1 2">
    <name type="scientific">Pleurodeles waltl</name>
    <name type="common">Iberian ribbed newt</name>
    <dbReference type="NCBI Taxonomy" id="8319"/>
    <lineage>
        <taxon>Eukaryota</taxon>
        <taxon>Metazoa</taxon>
        <taxon>Chordata</taxon>
        <taxon>Craniata</taxon>
        <taxon>Vertebrata</taxon>
        <taxon>Euteleostomi</taxon>
        <taxon>Amphibia</taxon>
        <taxon>Batrachia</taxon>
        <taxon>Caudata</taxon>
        <taxon>Salamandroidea</taxon>
        <taxon>Salamandridae</taxon>
        <taxon>Pleurodelinae</taxon>
        <taxon>Pleurodeles</taxon>
    </lineage>
</organism>
<evidence type="ECO:0000313" key="1">
    <source>
        <dbReference type="EMBL" id="KAJ1195313.1"/>
    </source>
</evidence>
<protein>
    <submittedName>
        <fullName evidence="1">Uncharacterized protein</fullName>
    </submittedName>
</protein>
<reference evidence="1" key="1">
    <citation type="journal article" date="2022" name="bioRxiv">
        <title>Sequencing and chromosome-scale assembly of the giantPleurodeles waltlgenome.</title>
        <authorList>
            <person name="Brown T."/>
            <person name="Elewa A."/>
            <person name="Iarovenko S."/>
            <person name="Subramanian E."/>
            <person name="Araus A.J."/>
            <person name="Petzold A."/>
            <person name="Susuki M."/>
            <person name="Suzuki K.-i.T."/>
            <person name="Hayashi T."/>
            <person name="Toyoda A."/>
            <person name="Oliveira C."/>
            <person name="Osipova E."/>
            <person name="Leigh N.D."/>
            <person name="Simon A."/>
            <person name="Yun M.H."/>
        </authorList>
    </citation>
    <scope>NUCLEOTIDE SEQUENCE</scope>
    <source>
        <strain evidence="1">20211129_DDA</strain>
        <tissue evidence="1">Liver</tissue>
    </source>
</reference>
<dbReference type="AlphaFoldDB" id="A0AAV7V264"/>